<gene>
    <name evidence="2" type="ORF">NDU88_006637</name>
</gene>
<evidence type="ECO:0000313" key="2">
    <source>
        <dbReference type="EMBL" id="KAJ1086521.1"/>
    </source>
</evidence>
<feature type="region of interest" description="Disordered" evidence="1">
    <location>
        <begin position="1017"/>
        <end position="1053"/>
    </location>
</feature>
<feature type="region of interest" description="Disordered" evidence="1">
    <location>
        <begin position="382"/>
        <end position="420"/>
    </location>
</feature>
<accession>A0AAV7L4B3</accession>
<feature type="region of interest" description="Disordered" evidence="1">
    <location>
        <begin position="122"/>
        <end position="156"/>
    </location>
</feature>
<feature type="compositionally biased region" description="Basic and acidic residues" evidence="1">
    <location>
        <begin position="409"/>
        <end position="420"/>
    </location>
</feature>
<comment type="caution">
    <text evidence="2">The sequence shown here is derived from an EMBL/GenBank/DDBJ whole genome shotgun (WGS) entry which is preliminary data.</text>
</comment>
<feature type="region of interest" description="Disordered" evidence="1">
    <location>
        <begin position="812"/>
        <end position="842"/>
    </location>
</feature>
<feature type="region of interest" description="Disordered" evidence="1">
    <location>
        <begin position="325"/>
        <end position="355"/>
    </location>
</feature>
<organism evidence="2 3">
    <name type="scientific">Pleurodeles waltl</name>
    <name type="common">Iberian ribbed newt</name>
    <dbReference type="NCBI Taxonomy" id="8319"/>
    <lineage>
        <taxon>Eukaryota</taxon>
        <taxon>Metazoa</taxon>
        <taxon>Chordata</taxon>
        <taxon>Craniata</taxon>
        <taxon>Vertebrata</taxon>
        <taxon>Euteleostomi</taxon>
        <taxon>Amphibia</taxon>
        <taxon>Batrachia</taxon>
        <taxon>Caudata</taxon>
        <taxon>Salamandroidea</taxon>
        <taxon>Salamandridae</taxon>
        <taxon>Pleurodelinae</taxon>
        <taxon>Pleurodeles</taxon>
    </lineage>
</organism>
<feature type="compositionally biased region" description="Basic and acidic residues" evidence="1">
    <location>
        <begin position="694"/>
        <end position="703"/>
    </location>
</feature>
<evidence type="ECO:0000256" key="1">
    <source>
        <dbReference type="SAM" id="MobiDB-lite"/>
    </source>
</evidence>
<feature type="region of interest" description="Disordered" evidence="1">
    <location>
        <begin position="530"/>
        <end position="566"/>
    </location>
</feature>
<reference evidence="2" key="1">
    <citation type="journal article" date="2022" name="bioRxiv">
        <title>Sequencing and chromosome-scale assembly of the giantPleurodeles waltlgenome.</title>
        <authorList>
            <person name="Brown T."/>
            <person name="Elewa A."/>
            <person name="Iarovenko S."/>
            <person name="Subramanian E."/>
            <person name="Araus A.J."/>
            <person name="Petzold A."/>
            <person name="Susuki M."/>
            <person name="Suzuki K.-i.T."/>
            <person name="Hayashi T."/>
            <person name="Toyoda A."/>
            <person name="Oliveira C."/>
            <person name="Osipova E."/>
            <person name="Leigh N.D."/>
            <person name="Simon A."/>
            <person name="Yun M.H."/>
        </authorList>
    </citation>
    <scope>NUCLEOTIDE SEQUENCE</scope>
    <source>
        <strain evidence="2">20211129_DDA</strain>
        <tissue evidence="2">Liver</tissue>
    </source>
</reference>
<evidence type="ECO:0000313" key="3">
    <source>
        <dbReference type="Proteomes" id="UP001066276"/>
    </source>
</evidence>
<feature type="compositionally biased region" description="Polar residues" evidence="1">
    <location>
        <begin position="1384"/>
        <end position="1394"/>
    </location>
</feature>
<proteinExistence type="predicted"/>
<feature type="region of interest" description="Disordered" evidence="1">
    <location>
        <begin position="179"/>
        <end position="218"/>
    </location>
</feature>
<name>A0AAV7L4B3_PLEWA</name>
<protein>
    <submittedName>
        <fullName evidence="2">Uncharacterized protein</fullName>
    </submittedName>
</protein>
<dbReference type="EMBL" id="JANPWB010000016">
    <property type="protein sequence ID" value="KAJ1086521.1"/>
    <property type="molecule type" value="Genomic_DNA"/>
</dbReference>
<feature type="compositionally biased region" description="Basic and acidic residues" evidence="1">
    <location>
        <begin position="206"/>
        <end position="218"/>
    </location>
</feature>
<keyword evidence="3" id="KW-1185">Reference proteome</keyword>
<sequence length="1487" mass="166640">MEPSGLSAVRRGLQRPRYGQTLVQNGALQAVSCQARAPTETPVWAVSRQARAPTETPVWTDTCTEWSPTGCQQSGEGTHGDPGTGRCLYRMEPSGLSAVRRWPQRPRYGQTLVQNGALRTVSRQARAPTETPVRTDTCTEWSPPGCQPSGEGIHRDPGMRPRYGQTLVQNGAVWAVSRQARAPTETPVRTDTCTEWNPPGCQPSDEATHRDPGTDRHLYRMEPSGLLAVRRGYPQRPRYGQTVVHLYRMEPSGLSGEGHRDPGTDRHLYRMQLSAVRRGHPQRPITDRHLYRMEPSEVSNVRRGDPQRPRYGQTLVNYGALQAVSRQARAPTENPVRTDTCTEWSPPGCQPSGEGIHRDPGMRPRYGQTLVQNGAVWAVSRQARAPTETPVRTDTCTEWNPPGCQPSDEATHRDPGTDRHLYRMEPSGLLAVRRGYPQRPLYGQTVVHLYRMEPSGLSGEGHRDPGTDRHLYRMQLSAVRRGHPQRPITDRHLYRMEPSEVSAVRRGHPQRPRYGQTLVNYGALQAVSRQARAPTETAVRTDTCTEWSPPGCEPSGEGTHRDPSTDRHLYRMEPSGLSAVRRGHPQRTPVRAVRRGHPQRPWYGQTLVQNGPLRAVRRGLQRPRYGQALVQNGALWAVSRQARVPTESPVPTDTWTEWSPLGCSRQARAPTETLVRTDTCTEWSPPGCQPSGEGTHRDPGTDRHLYRMEPSGLLAVRRGYPQRPRYGQTVVHLYRMEPSGLSGEGHRDPGTDRHLYRMQLSAVRRGHPQRPITDRHLYRMEPSEVSNVRRGDPQRPRYGQTLVNYGALQAVSRQARAPTENPVRTDTCTEWSPPGCQPSGEGIHRDPGMRPRYGQTLVQNGAVWAVSRQARAPTETPVRTDTCTEWNPPGCQPSDEATHRDPGTDRHLYRMEPSGLLAVRRGYPQRPLYGQTVVHLYRMEPSGLSGEGHRDPGTDRHLYRMQLSAVRRGHPQRPITDRHLYRMEPSEVSAVRRGHPQRPRYGQTLVNYGALQAVSRQARAPTETAVRTDTCTEWSPPGCEPSGEGTHRDPSTDRHLYRMEPSGLSAVRRGHPQRTPVRAVRRGHPQRPWYGQTLVQNGPLRAVRRGLQRPRYGQALVQNGALWAVSRQARVPTESPVPTDTWTEWSPLGCSRQARAPTETLVRTDTCTEWSPPGCQPSGEGTHRDPGTDRHLYRMEPSGLSAVRRGHIQRPQYGQTLVQNGALRAVRRGLQRPWYGQTLVQNGALRAVSCQVRAPTETLVWAVSHQARAPTETPVLTDTCTEWSPLGCQARAHTETPVRTDTCTEWSPLGCQPSGEGTHRDPSTDRHLYRMELSAVRTGHPQRPLYGLSALRRGHPQRPQYGQTLVQNGALRTVSRQARAPTETPVQTDTSTEWSPPVCQPSGEGTHGDPGTGRRLYRMEPSGLSAVRRWPQRPRYEQTLKQNGALRAVSRQARAPMETPVRSDACTEWSHPGCQAMATETPVRTDT</sequence>
<dbReference type="Proteomes" id="UP001066276">
    <property type="component" value="Chromosome 12"/>
</dbReference>
<feature type="region of interest" description="Disordered" evidence="1">
    <location>
        <begin position="869"/>
        <end position="907"/>
    </location>
</feature>
<feature type="region of interest" description="Disordered" evidence="1">
    <location>
        <begin position="1376"/>
        <end position="1414"/>
    </location>
</feature>
<feature type="compositionally biased region" description="Basic and acidic residues" evidence="1">
    <location>
        <begin position="896"/>
        <end position="907"/>
    </location>
</feature>
<feature type="region of interest" description="Disordered" evidence="1">
    <location>
        <begin position="678"/>
        <end position="703"/>
    </location>
</feature>
<feature type="region of interest" description="Disordered" evidence="1">
    <location>
        <begin position="1165"/>
        <end position="1189"/>
    </location>
</feature>